<dbReference type="KEGG" id="mku:I2456_11930"/>
<dbReference type="InterPro" id="IPR003346">
    <property type="entry name" value="Transposase_20"/>
</dbReference>
<dbReference type="Pfam" id="PF02371">
    <property type="entry name" value="Transposase_20"/>
    <property type="match status" value="1"/>
</dbReference>
<dbReference type="KEGG" id="mku:I2456_15070"/>
<dbReference type="KEGG" id="mku:I2456_15060"/>
<dbReference type="Pfam" id="PF01548">
    <property type="entry name" value="DEDD_Tnp_IS110"/>
    <property type="match status" value="1"/>
</dbReference>
<dbReference type="KEGG" id="mku:I2456_21810"/>
<dbReference type="PANTHER" id="PTHR33055">
    <property type="entry name" value="TRANSPOSASE FOR INSERTION SEQUENCE ELEMENT IS1111A"/>
    <property type="match status" value="1"/>
</dbReference>
<dbReference type="EMBL" id="CP065047">
    <property type="protein sequence ID" value="QPI38812.1"/>
    <property type="molecule type" value="Genomic_DNA"/>
</dbReference>
<evidence type="ECO:0000259" key="2">
    <source>
        <dbReference type="Pfam" id="PF02371"/>
    </source>
</evidence>
<proteinExistence type="predicted"/>
<dbReference type="KEGG" id="mku:I2456_04605"/>
<dbReference type="GO" id="GO:0004803">
    <property type="term" value="F:transposase activity"/>
    <property type="evidence" value="ECO:0007669"/>
    <property type="project" value="InterPro"/>
</dbReference>
<dbReference type="GO" id="GO:0006313">
    <property type="term" value="P:DNA transposition"/>
    <property type="evidence" value="ECO:0007669"/>
    <property type="project" value="InterPro"/>
</dbReference>
<dbReference type="EMBL" id="CP065047">
    <property type="protein sequence ID" value="QPI38171.1"/>
    <property type="molecule type" value="Genomic_DNA"/>
</dbReference>
<dbReference type="EMBL" id="CP065047">
    <property type="protein sequence ID" value="QPI38809.1"/>
    <property type="molecule type" value="Genomic_DNA"/>
</dbReference>
<dbReference type="EMBL" id="CP065047">
    <property type="protein sequence ID" value="QPI37030.1"/>
    <property type="molecule type" value="Genomic_DNA"/>
</dbReference>
<dbReference type="EMBL" id="CP065047">
    <property type="protein sequence ID" value="QPI35913.1"/>
    <property type="molecule type" value="Genomic_DNA"/>
</dbReference>
<dbReference type="AlphaFoldDB" id="A0AAQ0A8N5"/>
<dbReference type="EMBL" id="CP065047">
    <property type="protein sequence ID" value="QPI35914.1"/>
    <property type="molecule type" value="Genomic_DNA"/>
</dbReference>
<dbReference type="Proteomes" id="UP000663583">
    <property type="component" value="Chromosome"/>
</dbReference>
<dbReference type="KEGG" id="mku:I2456_04630"/>
<evidence type="ECO:0000313" key="7">
    <source>
        <dbReference type="EMBL" id="QPI38809.1"/>
    </source>
</evidence>
<evidence type="ECO:0000313" key="5">
    <source>
        <dbReference type="EMBL" id="QPI37030.1"/>
    </source>
</evidence>
<sequence>MQIRRPPVSFNGTSVGLDVHALSVVAHAVDEQTGRVERARLCPDHGEILDWLHRLRGPVRVAYEAGPTGFGLARALADAQIDCVVAAPSKLIRPAGDRVKTDARDAAHLTRLLRLDEITAVTVPDVEVEAVRDLVRAREDARADLMRVRHRLSKLLLRQGRVYSGGQAWTGVHETWLRRQRFDDVHTAAAFDHHFDAVLTATAARNRLDEQIVMVAASPRWADPVNRLGCLRGISALTGLALAVEIGDWTRFTGASIGAYVGLVPTEYSSGTSRVQGSITKAGNAHVRRLLIESAWHHRAGYRTPGPTMRARWAKVDPALKDRGHAGNRRLHQQWCRFNERKKPHVVANVAVARQLAGWCWSLATLT</sequence>
<dbReference type="KEGG" id="mku:I2456_00855"/>
<evidence type="ECO:0000313" key="3">
    <source>
        <dbReference type="EMBL" id="QPI35913.1"/>
    </source>
</evidence>
<feature type="domain" description="Transposase IS110-like N-terminal" evidence="1">
    <location>
        <begin position="15"/>
        <end position="157"/>
    </location>
</feature>
<evidence type="ECO:0000313" key="8">
    <source>
        <dbReference type="EMBL" id="QPI38812.1"/>
    </source>
</evidence>
<dbReference type="GO" id="GO:0003677">
    <property type="term" value="F:DNA binding"/>
    <property type="evidence" value="ECO:0007669"/>
    <property type="project" value="InterPro"/>
</dbReference>
<accession>A0AAQ0A8N5</accession>
<reference evidence="8" key="1">
    <citation type="submission" date="2020-11" db="EMBL/GenBank/DDBJ databases">
        <title>Intraspecies plasmid and genomic variation of Mycobacterium kubicae revealed by the complete genome sequences of two clinical isolates.</title>
        <authorList>
            <person name="Hendrix J.R."/>
            <person name="Epperson L.E."/>
            <person name="Honda J.R."/>
            <person name="Strong M."/>
        </authorList>
    </citation>
    <scope>NUCLEOTIDE SEQUENCE</scope>
    <source>
        <strain evidence="8">JCM 13573</strain>
    </source>
</reference>
<dbReference type="InterPro" id="IPR047650">
    <property type="entry name" value="Transpos_IS110"/>
</dbReference>
<evidence type="ECO:0000313" key="6">
    <source>
        <dbReference type="EMBL" id="QPI38171.1"/>
    </source>
</evidence>
<organism evidence="8 10">
    <name type="scientific">Mycobacterium kubicae</name>
    <dbReference type="NCBI Taxonomy" id="120959"/>
    <lineage>
        <taxon>Bacteria</taxon>
        <taxon>Bacillati</taxon>
        <taxon>Actinomycetota</taxon>
        <taxon>Actinomycetes</taxon>
        <taxon>Mycobacteriales</taxon>
        <taxon>Mycobacteriaceae</taxon>
        <taxon>Mycobacterium</taxon>
        <taxon>Mycobacterium simiae complex</taxon>
    </lineage>
</organism>
<gene>
    <name evidence="6" type="ORF">I2456_00855</name>
    <name evidence="7" type="ORF">I2456_04605</name>
    <name evidence="8" type="ORF">I2456_04630</name>
    <name evidence="9" type="ORF">I2456_11930</name>
    <name evidence="3" type="ORF">I2456_15060</name>
    <name evidence="4" type="ORF">I2456_15070</name>
    <name evidence="5" type="ORF">I2456_21810</name>
</gene>
<protein>
    <submittedName>
        <fullName evidence="8">IS110 family transposase</fullName>
    </submittedName>
</protein>
<evidence type="ECO:0000313" key="4">
    <source>
        <dbReference type="EMBL" id="QPI35914.1"/>
    </source>
</evidence>
<evidence type="ECO:0000259" key="1">
    <source>
        <dbReference type="Pfam" id="PF01548"/>
    </source>
</evidence>
<feature type="domain" description="Transposase IS116/IS110/IS902 C-terminal" evidence="2">
    <location>
        <begin position="230"/>
        <end position="298"/>
    </location>
</feature>
<dbReference type="EMBL" id="CP065047">
    <property type="protein sequence ID" value="QPI40081.1"/>
    <property type="molecule type" value="Genomic_DNA"/>
</dbReference>
<name>A0AAQ0A8N5_9MYCO</name>
<dbReference type="InterPro" id="IPR002525">
    <property type="entry name" value="Transp_IS110-like_N"/>
</dbReference>
<dbReference type="NCBIfam" id="NF033542">
    <property type="entry name" value="transpos_IS110"/>
    <property type="match status" value="1"/>
</dbReference>
<evidence type="ECO:0000313" key="9">
    <source>
        <dbReference type="EMBL" id="QPI40081.1"/>
    </source>
</evidence>
<evidence type="ECO:0000313" key="10">
    <source>
        <dbReference type="Proteomes" id="UP000663583"/>
    </source>
</evidence>
<dbReference type="PANTHER" id="PTHR33055:SF3">
    <property type="entry name" value="PUTATIVE TRANSPOSASE FOR IS117-RELATED"/>
    <property type="match status" value="1"/>
</dbReference>